<keyword evidence="2" id="KW-1185">Reference proteome</keyword>
<sequence>MDSSQEHILHFPLPDYFVDCSKYFANKKRGRKAKKSTKILSLFVNKGKEESPRKEFIRCCLLRRMVKLLRLVRNNKAKKVLPHPFLGEILDVLIANLKVVLPFIEKKNLPYVENKTNMKYKSYNDAFCKFFFSKRPMKQIYKLYVEYFFATKNCAERSKELGAYCCKEQCPDDFECQTKWNKLRELLVQEADIYDCNSLIE</sequence>
<evidence type="ECO:0000313" key="2">
    <source>
        <dbReference type="Proteomes" id="UP000187209"/>
    </source>
</evidence>
<dbReference type="Proteomes" id="UP000187209">
    <property type="component" value="Unassembled WGS sequence"/>
</dbReference>
<gene>
    <name evidence="1" type="ORF">SteCoe_4789</name>
</gene>
<protein>
    <submittedName>
        <fullName evidence="1">Uncharacterized protein</fullName>
    </submittedName>
</protein>
<reference evidence="1 2" key="1">
    <citation type="submission" date="2016-11" db="EMBL/GenBank/DDBJ databases">
        <title>The macronuclear genome of Stentor coeruleus: a giant cell with tiny introns.</title>
        <authorList>
            <person name="Slabodnick M."/>
            <person name="Ruby J.G."/>
            <person name="Reiff S.B."/>
            <person name="Swart E.C."/>
            <person name="Gosai S."/>
            <person name="Prabakaran S."/>
            <person name="Witkowska E."/>
            <person name="Larue G.E."/>
            <person name="Fisher S."/>
            <person name="Freeman R.M."/>
            <person name="Gunawardena J."/>
            <person name="Chu W."/>
            <person name="Stover N.A."/>
            <person name="Gregory B.D."/>
            <person name="Nowacki M."/>
            <person name="Derisi J."/>
            <person name="Roy S.W."/>
            <person name="Marshall W.F."/>
            <person name="Sood P."/>
        </authorList>
    </citation>
    <scope>NUCLEOTIDE SEQUENCE [LARGE SCALE GENOMIC DNA]</scope>
    <source>
        <strain evidence="1">WM001</strain>
    </source>
</reference>
<name>A0A1R2CU09_9CILI</name>
<organism evidence="1 2">
    <name type="scientific">Stentor coeruleus</name>
    <dbReference type="NCBI Taxonomy" id="5963"/>
    <lineage>
        <taxon>Eukaryota</taxon>
        <taxon>Sar</taxon>
        <taxon>Alveolata</taxon>
        <taxon>Ciliophora</taxon>
        <taxon>Postciliodesmatophora</taxon>
        <taxon>Heterotrichea</taxon>
        <taxon>Heterotrichida</taxon>
        <taxon>Stentoridae</taxon>
        <taxon>Stentor</taxon>
    </lineage>
</organism>
<dbReference type="AlphaFoldDB" id="A0A1R2CU09"/>
<comment type="caution">
    <text evidence="1">The sequence shown here is derived from an EMBL/GenBank/DDBJ whole genome shotgun (WGS) entry which is preliminary data.</text>
</comment>
<accession>A0A1R2CU09</accession>
<dbReference type="EMBL" id="MPUH01000061">
    <property type="protein sequence ID" value="OMJ92450.1"/>
    <property type="molecule type" value="Genomic_DNA"/>
</dbReference>
<evidence type="ECO:0000313" key="1">
    <source>
        <dbReference type="EMBL" id="OMJ92450.1"/>
    </source>
</evidence>
<proteinExistence type="predicted"/>